<evidence type="ECO:0000313" key="2">
    <source>
        <dbReference type="EMBL" id="GHF44917.1"/>
    </source>
</evidence>
<accession>A0A8H9ISC6</accession>
<evidence type="ECO:0000313" key="3">
    <source>
        <dbReference type="Proteomes" id="UP000658656"/>
    </source>
</evidence>
<keyword evidence="3" id="KW-1185">Reference proteome</keyword>
<name>A0A8H9ISC6_9PSEU</name>
<protein>
    <recommendedName>
        <fullName evidence="4">Type VII secretion system-associated protein</fullName>
    </recommendedName>
</protein>
<evidence type="ECO:0008006" key="4">
    <source>
        <dbReference type="Google" id="ProtNLM"/>
    </source>
</evidence>
<dbReference type="RefSeq" id="WP_145939307.1">
    <property type="nucleotide sequence ID" value="NZ_BNAV01000002.1"/>
</dbReference>
<reference evidence="2" key="1">
    <citation type="journal article" date="2014" name="Int. J. Syst. Evol. Microbiol.">
        <title>Complete genome sequence of Corynebacterium casei LMG S-19264T (=DSM 44701T), isolated from a smear-ripened cheese.</title>
        <authorList>
            <consortium name="US DOE Joint Genome Institute (JGI-PGF)"/>
            <person name="Walter F."/>
            <person name="Albersmeier A."/>
            <person name="Kalinowski J."/>
            <person name="Ruckert C."/>
        </authorList>
    </citation>
    <scope>NUCLEOTIDE SEQUENCE</scope>
    <source>
        <strain evidence="2">CGMCC 4.7679</strain>
    </source>
</reference>
<dbReference type="Proteomes" id="UP000658656">
    <property type="component" value="Unassembled WGS sequence"/>
</dbReference>
<dbReference type="InterPro" id="IPR047659">
    <property type="entry name" value="T7SS_assoc"/>
</dbReference>
<evidence type="ECO:0000256" key="1">
    <source>
        <dbReference type="SAM" id="MobiDB-lite"/>
    </source>
</evidence>
<dbReference type="OrthoDB" id="3373807at2"/>
<dbReference type="NCBIfam" id="NF033532">
    <property type="entry name" value="lone7para_assoc"/>
    <property type="match status" value="1"/>
</dbReference>
<dbReference type="EMBL" id="BNAV01000002">
    <property type="protein sequence ID" value="GHF44917.1"/>
    <property type="molecule type" value="Genomic_DNA"/>
</dbReference>
<proteinExistence type="predicted"/>
<reference evidence="2" key="2">
    <citation type="submission" date="2020-09" db="EMBL/GenBank/DDBJ databases">
        <authorList>
            <person name="Sun Q."/>
            <person name="Zhou Y."/>
        </authorList>
    </citation>
    <scope>NUCLEOTIDE SEQUENCE</scope>
    <source>
        <strain evidence="2">CGMCC 4.7679</strain>
    </source>
</reference>
<gene>
    <name evidence="2" type="ORF">GCM10017566_17410</name>
</gene>
<dbReference type="AlphaFoldDB" id="A0A8H9ISC6"/>
<comment type="caution">
    <text evidence="2">The sequence shown here is derived from an EMBL/GenBank/DDBJ whole genome shotgun (WGS) entry which is preliminary data.</text>
</comment>
<sequence length="172" mass="18712">MTDGNQALLLIDPEWTPTDEQPEPPVEVLLGAWLMTPEGKPARFQPNPDYRPSTPDSPLDPVDAVLRRMADVPDATSDLPQVLAHATFGIALDERGVALVRRAPDFQSVVLVTTAYGHRERVDAPRWREVGLAQLAKALPARGVDVLLNPGARASMRVPAETIREIAAKAKS</sequence>
<feature type="region of interest" description="Disordered" evidence="1">
    <location>
        <begin position="1"/>
        <end position="24"/>
    </location>
</feature>
<organism evidence="2 3">
    <name type="scientific">Amycolatopsis bartoniae</name>
    <dbReference type="NCBI Taxonomy" id="941986"/>
    <lineage>
        <taxon>Bacteria</taxon>
        <taxon>Bacillati</taxon>
        <taxon>Actinomycetota</taxon>
        <taxon>Actinomycetes</taxon>
        <taxon>Pseudonocardiales</taxon>
        <taxon>Pseudonocardiaceae</taxon>
        <taxon>Amycolatopsis</taxon>
    </lineage>
</organism>